<dbReference type="InterPro" id="IPR001895">
    <property type="entry name" value="RASGEF_cat_dom"/>
</dbReference>
<dbReference type="PROSITE" id="PS50007">
    <property type="entry name" value="PIPLC_X_DOMAIN"/>
    <property type="match status" value="1"/>
</dbReference>
<dbReference type="InterPro" id="IPR001192">
    <property type="entry name" value="PI-PLC_fam"/>
</dbReference>
<dbReference type="PRINTS" id="PR00390">
    <property type="entry name" value="PHPHLIPASEC"/>
</dbReference>
<evidence type="ECO:0000256" key="1">
    <source>
        <dbReference type="ARBA" id="ARBA00023224"/>
    </source>
</evidence>
<dbReference type="InterPro" id="IPR023578">
    <property type="entry name" value="Ras_GEF_dom_sf"/>
</dbReference>
<dbReference type="Pfam" id="PF00388">
    <property type="entry name" value="PI-PLC-X"/>
    <property type="match status" value="1"/>
</dbReference>
<dbReference type="GO" id="GO:0007186">
    <property type="term" value="P:G protein-coupled receptor signaling pathway"/>
    <property type="evidence" value="ECO:0007669"/>
    <property type="project" value="TreeGrafter"/>
</dbReference>
<feature type="compositionally biased region" description="Low complexity" evidence="4">
    <location>
        <begin position="965"/>
        <end position="992"/>
    </location>
</feature>
<keyword evidence="3" id="KW-0443">Lipid metabolism</keyword>
<evidence type="ECO:0000259" key="7">
    <source>
        <dbReference type="PROSITE" id="PS50009"/>
    </source>
</evidence>
<feature type="region of interest" description="Disordered" evidence="4">
    <location>
        <begin position="895"/>
        <end position="1023"/>
    </location>
</feature>
<dbReference type="GO" id="GO:0007265">
    <property type="term" value="P:Ras protein signal transduction"/>
    <property type="evidence" value="ECO:0007669"/>
    <property type="project" value="TreeGrafter"/>
</dbReference>
<dbReference type="GO" id="GO:0016042">
    <property type="term" value="P:lipid catabolic process"/>
    <property type="evidence" value="ECO:0007669"/>
    <property type="project" value="UniProtKB-KW"/>
</dbReference>
<reference evidence="9" key="3">
    <citation type="submission" date="2025-09" db="UniProtKB">
        <authorList>
            <consortium name="Ensembl"/>
        </authorList>
    </citation>
    <scope>IDENTIFICATION</scope>
</reference>
<dbReference type="FunFam" id="3.10.20.90:FF:000086">
    <property type="entry name" value="Phosphoinositide phospholipase C"/>
    <property type="match status" value="1"/>
</dbReference>
<protein>
    <recommendedName>
        <fullName evidence="3">Phosphoinositide phospholipase C</fullName>
        <ecNumber evidence="3">3.1.4.11</ecNumber>
    </recommendedName>
</protein>
<dbReference type="SUPFAM" id="SSF49562">
    <property type="entry name" value="C2 domain (Calcium/lipid-binding domain, CaLB)"/>
    <property type="match status" value="1"/>
</dbReference>
<dbReference type="SUPFAM" id="SSF51695">
    <property type="entry name" value="PLC-like phosphodiesterases"/>
    <property type="match status" value="1"/>
</dbReference>
<dbReference type="SMART" id="SM00239">
    <property type="entry name" value="C2"/>
    <property type="match status" value="1"/>
</dbReference>
<dbReference type="InterPro" id="IPR000159">
    <property type="entry name" value="RA_dom"/>
</dbReference>
<dbReference type="GO" id="GO:0048015">
    <property type="term" value="P:phosphatidylinositol-mediated signaling"/>
    <property type="evidence" value="ECO:0007669"/>
    <property type="project" value="TreeGrafter"/>
</dbReference>
<feature type="region of interest" description="Disordered" evidence="4">
    <location>
        <begin position="1"/>
        <end position="38"/>
    </location>
</feature>
<feature type="compositionally biased region" description="Polar residues" evidence="4">
    <location>
        <begin position="999"/>
        <end position="1022"/>
    </location>
</feature>
<keyword evidence="1" id="KW-0807">Transducer</keyword>
<reference evidence="9" key="1">
    <citation type="submission" date="2021-04" db="EMBL/GenBank/DDBJ databases">
        <authorList>
            <consortium name="Wellcome Sanger Institute Data Sharing"/>
        </authorList>
    </citation>
    <scope>NUCLEOTIDE SEQUENCE [LARGE SCALE GENOMIC DNA]</scope>
</reference>
<feature type="domain" description="Ras-GEF" evidence="7">
    <location>
        <begin position="361"/>
        <end position="616"/>
    </location>
</feature>
<evidence type="ECO:0000313" key="9">
    <source>
        <dbReference type="Ensembl" id="ENSENLP00000038678.1"/>
    </source>
</evidence>
<evidence type="ECO:0000259" key="8">
    <source>
        <dbReference type="PROSITE" id="PS50200"/>
    </source>
</evidence>
<dbReference type="InterPro" id="IPR046973">
    <property type="entry name" value="PLC-epsilon1_cat"/>
</dbReference>
<evidence type="ECO:0000256" key="3">
    <source>
        <dbReference type="RuleBase" id="RU361133"/>
    </source>
</evidence>
<feature type="compositionally biased region" description="Basic and acidic residues" evidence="4">
    <location>
        <begin position="1435"/>
        <end position="1463"/>
    </location>
</feature>
<organism evidence="9 10">
    <name type="scientific">Echeneis naucrates</name>
    <name type="common">Live sharksucker</name>
    <dbReference type="NCBI Taxonomy" id="173247"/>
    <lineage>
        <taxon>Eukaryota</taxon>
        <taxon>Metazoa</taxon>
        <taxon>Chordata</taxon>
        <taxon>Craniata</taxon>
        <taxon>Vertebrata</taxon>
        <taxon>Euteleostomi</taxon>
        <taxon>Actinopterygii</taxon>
        <taxon>Neopterygii</taxon>
        <taxon>Teleostei</taxon>
        <taxon>Neoteleostei</taxon>
        <taxon>Acanthomorphata</taxon>
        <taxon>Carangaria</taxon>
        <taxon>Carangiformes</taxon>
        <taxon>Echeneidae</taxon>
        <taxon>Echeneis</taxon>
    </lineage>
</organism>
<dbReference type="InterPro" id="IPR015359">
    <property type="entry name" value="PLC_EF-hand-like"/>
</dbReference>
<dbReference type="InterPro" id="IPR011992">
    <property type="entry name" value="EF-hand-dom_pair"/>
</dbReference>
<dbReference type="FunFam" id="3.20.20.190:FF:000090">
    <property type="entry name" value="Phosphoinositide phospholipase C"/>
    <property type="match status" value="1"/>
</dbReference>
<dbReference type="CDD" id="cd16203">
    <property type="entry name" value="EFh_PI-PLCepsilon"/>
    <property type="match status" value="1"/>
</dbReference>
<dbReference type="Gene3D" id="1.10.840.10">
    <property type="entry name" value="Ras guanine-nucleotide exchange factors catalytic domain"/>
    <property type="match status" value="1"/>
</dbReference>
<dbReference type="GO" id="GO:0005085">
    <property type="term" value="F:guanyl-nucleotide exchange factor activity"/>
    <property type="evidence" value="ECO:0007669"/>
    <property type="project" value="UniProtKB-KW"/>
</dbReference>
<feature type="compositionally biased region" description="Low complexity" evidence="4">
    <location>
        <begin position="621"/>
        <end position="634"/>
    </location>
</feature>
<evidence type="ECO:0000256" key="4">
    <source>
        <dbReference type="SAM" id="MobiDB-lite"/>
    </source>
</evidence>
<dbReference type="InterPro" id="IPR028398">
    <property type="entry name" value="PLC-epsilon1_RA2"/>
</dbReference>
<dbReference type="PROSITE" id="PS50009">
    <property type="entry name" value="RASGEF_CAT"/>
    <property type="match status" value="1"/>
</dbReference>
<dbReference type="Pfam" id="PF09279">
    <property type="entry name" value="EF-hand_like"/>
    <property type="match status" value="1"/>
</dbReference>
<dbReference type="Gene3D" id="3.10.20.90">
    <property type="entry name" value="Phosphatidylinositol 3-kinase Catalytic Subunit, Chain A, domain 1"/>
    <property type="match status" value="2"/>
</dbReference>
<keyword evidence="3" id="KW-0442">Lipid degradation</keyword>
<dbReference type="PANTHER" id="PTHR10336">
    <property type="entry name" value="PHOSPHOINOSITIDE-SPECIFIC PHOSPHOLIPASE C FAMILY PROTEIN"/>
    <property type="match status" value="1"/>
</dbReference>
<dbReference type="SMART" id="SM00148">
    <property type="entry name" value="PLCXc"/>
    <property type="match status" value="1"/>
</dbReference>
<dbReference type="CDD" id="cd01780">
    <property type="entry name" value="RA2_PLC-epsilon"/>
    <property type="match status" value="1"/>
</dbReference>
<dbReference type="FunFam" id="2.60.40.150:FF:000085">
    <property type="entry name" value="Phosphoinositide phospholipase C"/>
    <property type="match status" value="1"/>
</dbReference>
<dbReference type="Pfam" id="PF00617">
    <property type="entry name" value="RasGEF"/>
    <property type="match status" value="1"/>
</dbReference>
<dbReference type="InterPro" id="IPR029071">
    <property type="entry name" value="Ubiquitin-like_domsf"/>
</dbReference>
<feature type="compositionally biased region" description="Polar residues" evidence="4">
    <location>
        <begin position="903"/>
        <end position="912"/>
    </location>
</feature>
<feature type="domain" description="C2" evidence="5">
    <location>
        <begin position="1687"/>
        <end position="1812"/>
    </location>
</feature>
<dbReference type="Pfam" id="PF00168">
    <property type="entry name" value="C2"/>
    <property type="match status" value="1"/>
</dbReference>
<comment type="catalytic activity">
    <reaction evidence="3">
        <text>a 1,2-diacyl-sn-glycero-3-phospho-(1D-myo-inositol-4,5-bisphosphate) + H2O = 1D-myo-inositol 1,4,5-trisphosphate + a 1,2-diacyl-sn-glycerol + H(+)</text>
        <dbReference type="Rhea" id="RHEA:33179"/>
        <dbReference type="ChEBI" id="CHEBI:15377"/>
        <dbReference type="ChEBI" id="CHEBI:15378"/>
        <dbReference type="ChEBI" id="CHEBI:17815"/>
        <dbReference type="ChEBI" id="CHEBI:58456"/>
        <dbReference type="ChEBI" id="CHEBI:203600"/>
        <dbReference type="EC" id="3.1.4.11"/>
    </reaction>
</comment>
<dbReference type="GO" id="GO:0004435">
    <property type="term" value="F:phosphatidylinositol-4,5-bisphosphate phospholipase C activity"/>
    <property type="evidence" value="ECO:0007669"/>
    <property type="project" value="UniProtKB-EC"/>
</dbReference>
<dbReference type="SUPFAM" id="SSF47473">
    <property type="entry name" value="EF-hand"/>
    <property type="match status" value="1"/>
</dbReference>
<dbReference type="PROSITE" id="PS50004">
    <property type="entry name" value="C2"/>
    <property type="match status" value="1"/>
</dbReference>
<evidence type="ECO:0000259" key="6">
    <source>
        <dbReference type="PROSITE" id="PS50008"/>
    </source>
</evidence>
<dbReference type="Pfam" id="PF00788">
    <property type="entry name" value="RA"/>
    <property type="match status" value="1"/>
</dbReference>
<keyword evidence="10" id="KW-1185">Reference proteome</keyword>
<proteinExistence type="predicted"/>
<dbReference type="SUPFAM" id="SSF54236">
    <property type="entry name" value="Ubiquitin-like"/>
    <property type="match status" value="2"/>
</dbReference>
<dbReference type="CDD" id="cd00275">
    <property type="entry name" value="C2_PLC_like"/>
    <property type="match status" value="1"/>
</dbReference>
<dbReference type="CDD" id="cd08596">
    <property type="entry name" value="PI-PLCc_epsilon"/>
    <property type="match status" value="1"/>
</dbReference>
<feature type="region of interest" description="Disordered" evidence="4">
    <location>
        <begin position="613"/>
        <end position="648"/>
    </location>
</feature>
<dbReference type="Pfam" id="PF00387">
    <property type="entry name" value="PI-PLC-Y"/>
    <property type="match status" value="1"/>
</dbReference>
<dbReference type="GO" id="GO:0051209">
    <property type="term" value="P:release of sequestered calcium ion into cytosol"/>
    <property type="evidence" value="ECO:0007669"/>
    <property type="project" value="TreeGrafter"/>
</dbReference>
<sequence length="2118" mass="236521">MATEENPTQVGAVVLDKCSPPPSRGNRTRREARHANDSQEIHQYSNQLLHSKQRSSPSLLLYRKLSSDSGKEKILNEEYGCLDNSSKRLRSEEKLCPELSAGKRIEGITKTPSSLVSSPCGSPLIKHHQYHQNGHVCRHHCKNGYSSLERLNRRPRVNKCSLEKLTRNCSESSSSDEMDAEGPVDNTEFVRKRKERSTVLVRRFFKNNQKVTKSVCTGTRAIVRTLPSGRISEEVWDVVVNHRVWQPNKKDMLPILVLGRMSLLLKEFLTSVTRFPFICRSSRACGQRTSVCSLLSGALLEATAALGARSVLPYPSPQGPNSHAVLKERQLANSMTSSGSLPPSVSGISKELAELRHLVQFPEEIACILTEQEQKLYQRVFPLDYLRFLTRDLGSPECQTKHHPNLKASLSAPTMPTQSAQRSNTVEDLVTRFNEVSSWVTWLVLTAGSMEEKREVFSYLVHVAKCCWNMGNYNGVMEFLAGLRSRKVLKMWQFMDQSDIDTMRSLKDAMAQHESSSEYKKVVTRALNIPGCKVVPFCGVFLKELSDALDGTASIISLKPPQDNTEDPIEFVADYSGQHNFMSRCGPNGLHVPEKEATVSNILQIIRSCNRSLEAEDPDEASTSPSSTGPSPASRNNSFRDRCRNQTPPESNRVLFMVWDLSDSDGDLSSEPPVKDAEFQGTEETHRAFSHGTELIPWYVLSLQPDIHQFLLQGATVIHYDQDSHSTARCLLQLQPDNTTLTWGKPQSGGASPPEQPLGLGQTVVAGLAEGLLDLGVVKAVFLGHQGVDVHAVCLQNKLSQMTVEENALSLLYGLGTTDNRLLHFVAPNHTARMLHKGLSELVNATRKLKKFPDQRLQWLRRQYVSLYQEDGRYEGPTLAQAIELFGGRRWSMSTGGADKTGAQKNSPLSINEKTKKKKKVLVRGDSGDATDDEMASRKTRSCKEGLYRNGPESDSIDQEDTEDSFPGPFSLSSSKSPGLIASSSSSSSSSSMAGCNLNRPQSSPILSASSKSQPGTWSSRSWHGRGKGCFKGFQNLMISDSTMSFIEFVELFKSFSIRSRKDLKELFDTFAVPCSRSSPESAPLYTSLRIDDKDTELQPDLDLLTRNGSDLGLFIRTRQQMSDNQKQISDAIAAASIVTNGTGVENASLGVLGLAIPQLNDFLVNCQREHLSYDEILSIIQKFEPSSSMRQMGWMSFEGFARYLMDKENFASRNEESQMNPEELHYPLSYYYIESSHNTYLTGHQLKGESSVELYSQVLLQGCRSVELDCWDGDDGMPVIYHGHTLTTKIPFKDVVEAINRAAFVNSDMPVILSIENHCSLPQQRKMADIFKTVFGERLVTRFLFESDFSDDPHLPSPQQLQGRILLKNKKLKAHQAPVDLLKQKAHQLAHMQAQASNGSPGVTSSGNHTNEEEEEEEDEYDYDYESLSDDNILDDKPEGKSSADKEEPTVDEIPKRMKKADITTQSKGKVFDMELGEEFYLPQNKKESRQIAQELSDLVIYCQAVKFPGLSTLSPAGSGRGKDRGKSRKSIFGTAPARCSTTGEVTTQSRTPGKGTLIGYRLSWEEQQTSPTLNPPTSLSAIIRTPKCYHISSVNENAAKRLCRRYSQKLIQHTVCQLLRTYPAATRIDSTNPNPLLFWLHGIQLVALNYQTDDLPMQLNTALFEANGGCGYVLKPAVLWDRSCPLYQQFCPMERDVEKMSPAVYSLTIVSGQNVCPSNNSGSPCIEVDILGMPIDSCHFRTKPIHRNTLNPMWNEHFQFTVHFEEMCFLRFAVVENNSSQTTAQRTLPLKALKPGYRHVQLRTQHNEPLEVSSLFIYSRRTEDGPTGGATPSSLLFSSEESCASQRQQVTVHGAPGSEPFTVFGVTEQTTAKQLLDTDYFLCEERVPLLKERSEAKHCAEHRPLAPEEEVVRLVHSWNSEEGYVGRICLKTREENLNERNPVPEGEEELTVGSREGDDMFFVQVHEVSPEQPHTVIKAPRYSTAQDIVQQTLSKAKYSYSILTNPNPCDYVLMEEVTKDVGSKKSSTTKPLQRVLLDHECVYQAQSRWRGAGKFILKLKEQVAREDKKKVISFASELKKLTSRSRSMTTGGGLDGPAQSKDDRAACCVALTELQE</sequence>
<dbReference type="SMART" id="SM00147">
    <property type="entry name" value="RasGEF"/>
    <property type="match status" value="1"/>
</dbReference>
<dbReference type="InterPro" id="IPR035892">
    <property type="entry name" value="C2_domain_sf"/>
</dbReference>
<feature type="region of interest" description="Disordered" evidence="4">
    <location>
        <begin position="1386"/>
        <end position="1463"/>
    </location>
</feature>
<feature type="compositionally biased region" description="Polar residues" evidence="4">
    <location>
        <begin position="411"/>
        <end position="421"/>
    </location>
</feature>
<dbReference type="GO" id="GO:0046488">
    <property type="term" value="P:phosphatidylinositol metabolic process"/>
    <property type="evidence" value="ECO:0007669"/>
    <property type="project" value="TreeGrafter"/>
</dbReference>
<dbReference type="PROSITE" id="PS50200">
    <property type="entry name" value="RA"/>
    <property type="match status" value="1"/>
</dbReference>
<dbReference type="Gene3D" id="2.60.40.150">
    <property type="entry name" value="C2 domain"/>
    <property type="match status" value="1"/>
</dbReference>
<feature type="compositionally biased region" description="Acidic residues" evidence="4">
    <location>
        <begin position="955"/>
        <end position="964"/>
    </location>
</feature>
<name>A0A665W4C7_ECHNA</name>
<dbReference type="InterPro" id="IPR017946">
    <property type="entry name" value="PLC-like_Pdiesterase_TIM-brl"/>
</dbReference>
<evidence type="ECO:0000256" key="2">
    <source>
        <dbReference type="PROSITE-ProRule" id="PRU00168"/>
    </source>
</evidence>
<reference evidence="9" key="2">
    <citation type="submission" date="2025-08" db="UniProtKB">
        <authorList>
            <consortium name="Ensembl"/>
        </authorList>
    </citation>
    <scope>IDENTIFICATION</scope>
</reference>
<feature type="domain" description="Ras-associating" evidence="8">
    <location>
        <begin position="1965"/>
        <end position="2064"/>
    </location>
</feature>
<dbReference type="PROSITE" id="PS50008">
    <property type="entry name" value="PIPLC_Y_DOMAIN"/>
    <property type="match status" value="1"/>
</dbReference>
<gene>
    <name evidence="9" type="primary">plce1</name>
</gene>
<feature type="domain" description="PI-PLC Y-box" evidence="6">
    <location>
        <begin position="1591"/>
        <end position="1681"/>
    </location>
</feature>
<accession>A0A665W4C7</accession>
<keyword evidence="2" id="KW-0344">Guanine-nucleotide releasing factor</keyword>
<evidence type="ECO:0000313" key="10">
    <source>
        <dbReference type="Proteomes" id="UP000472264"/>
    </source>
</evidence>
<dbReference type="PANTHER" id="PTHR10336:SF6">
    <property type="entry name" value="1-PHOSPHATIDYLINOSITOL 4,5-BISPHOSPHATE PHOSPHODIESTERASE EPSILON-1"/>
    <property type="match status" value="1"/>
</dbReference>
<dbReference type="SMART" id="SM00314">
    <property type="entry name" value="RA"/>
    <property type="match status" value="1"/>
</dbReference>
<dbReference type="EC" id="3.1.4.11" evidence="3"/>
<dbReference type="InterPro" id="IPR000008">
    <property type="entry name" value="C2_dom"/>
</dbReference>
<feature type="compositionally biased region" description="Polar residues" evidence="4">
    <location>
        <begin position="1395"/>
        <end position="1410"/>
    </location>
</feature>
<dbReference type="Ensembl" id="ENSENLT00000039698.1">
    <property type="protein sequence ID" value="ENSENLP00000038678.1"/>
    <property type="gene ID" value="ENSENLG00000016569.1"/>
</dbReference>
<dbReference type="SUPFAM" id="SSF48366">
    <property type="entry name" value="Ras GEF"/>
    <property type="match status" value="1"/>
</dbReference>
<dbReference type="InterPro" id="IPR046974">
    <property type="entry name" value="PLC_epsilon1_EF"/>
</dbReference>
<dbReference type="InterPro" id="IPR001711">
    <property type="entry name" value="PLipase_C_Pinositol-sp_Y"/>
</dbReference>
<dbReference type="FunFam" id="1.10.238.10:FF:000244">
    <property type="entry name" value="Phospholipase C, epsilon 1"/>
    <property type="match status" value="1"/>
</dbReference>
<dbReference type="InterPro" id="IPR000909">
    <property type="entry name" value="PLipase_C_PInositol-sp_X_dom"/>
</dbReference>
<dbReference type="Gene3D" id="1.10.238.10">
    <property type="entry name" value="EF-hand"/>
    <property type="match status" value="1"/>
</dbReference>
<dbReference type="InterPro" id="IPR036964">
    <property type="entry name" value="RASGEF_cat_dom_sf"/>
</dbReference>
<keyword evidence="3" id="KW-0378">Hydrolase</keyword>
<dbReference type="SMART" id="SM00149">
    <property type="entry name" value="PLCYc"/>
    <property type="match status" value="1"/>
</dbReference>
<evidence type="ECO:0000259" key="5">
    <source>
        <dbReference type="PROSITE" id="PS50004"/>
    </source>
</evidence>
<feature type="compositionally biased region" description="Acidic residues" evidence="4">
    <location>
        <begin position="1413"/>
        <end position="1434"/>
    </location>
</feature>
<feature type="region of interest" description="Disordered" evidence="4">
    <location>
        <begin position="400"/>
        <end position="421"/>
    </location>
</feature>
<feature type="region of interest" description="Disordered" evidence="4">
    <location>
        <begin position="1514"/>
        <end position="1534"/>
    </location>
</feature>
<dbReference type="Gene3D" id="3.20.20.190">
    <property type="entry name" value="Phosphatidylinositol (PI) phosphodiesterase"/>
    <property type="match status" value="1"/>
</dbReference>
<dbReference type="Proteomes" id="UP000472264">
    <property type="component" value="Chromosome 19"/>
</dbReference>